<evidence type="ECO:0008006" key="3">
    <source>
        <dbReference type="Google" id="ProtNLM"/>
    </source>
</evidence>
<dbReference type="EMBL" id="CAADEY010000029">
    <property type="protein sequence ID" value="VFJ50500.1"/>
    <property type="molecule type" value="Genomic_DNA"/>
</dbReference>
<dbReference type="SUPFAM" id="SSF48452">
    <property type="entry name" value="TPR-like"/>
    <property type="match status" value="1"/>
</dbReference>
<feature type="signal peptide" evidence="1">
    <location>
        <begin position="1"/>
        <end position="20"/>
    </location>
</feature>
<evidence type="ECO:0000313" key="2">
    <source>
        <dbReference type="EMBL" id="VFJ50500.1"/>
    </source>
</evidence>
<keyword evidence="1" id="KW-0732">Signal</keyword>
<evidence type="ECO:0000256" key="1">
    <source>
        <dbReference type="SAM" id="SignalP"/>
    </source>
</evidence>
<reference evidence="2" key="1">
    <citation type="submission" date="2019-02" db="EMBL/GenBank/DDBJ databases">
        <authorList>
            <person name="Gruber-Vodicka R. H."/>
            <person name="Seah K. B. B."/>
        </authorList>
    </citation>
    <scope>NUCLEOTIDE SEQUENCE</scope>
    <source>
        <strain evidence="2">BECK_DK161</strain>
    </source>
</reference>
<dbReference type="InterPro" id="IPR011990">
    <property type="entry name" value="TPR-like_helical_dom_sf"/>
</dbReference>
<gene>
    <name evidence="2" type="ORF">BECKDK2373C_GA0170839_102910</name>
</gene>
<feature type="chain" id="PRO_5019369033" description="Tetratricopeptide repeat-containing protein" evidence="1">
    <location>
        <begin position="21"/>
        <end position="188"/>
    </location>
</feature>
<dbReference type="AlphaFoldDB" id="A0A450SDD1"/>
<accession>A0A450SDD1</accession>
<name>A0A450SDD1_9GAMM</name>
<sequence>MPKWIAIFALLFGLNSICGATETQSDCDAPELVEGSGPEYNQLVCDGARLMAQGYYGEATKAFEAAMKIPFLDMPNFKLFPRLALAYFMAGEREKATENLEKADLSLSVLTGIVRCKEDDRGLFFLVHESGKRIDNIDIVHRMCGAAYDYFYGRYSLEQVLQDAELVRRYFDIRDRIQQPEGEKEKPS</sequence>
<protein>
    <recommendedName>
        <fullName evidence="3">Tetratricopeptide repeat-containing protein</fullName>
    </recommendedName>
</protein>
<proteinExistence type="predicted"/>
<organism evidence="2">
    <name type="scientific">Candidatus Kentrum sp. DK</name>
    <dbReference type="NCBI Taxonomy" id="2126562"/>
    <lineage>
        <taxon>Bacteria</taxon>
        <taxon>Pseudomonadati</taxon>
        <taxon>Pseudomonadota</taxon>
        <taxon>Gammaproteobacteria</taxon>
        <taxon>Candidatus Kentrum</taxon>
    </lineage>
</organism>